<organism evidence="2">
    <name type="scientific">Cladocopium goreaui</name>
    <dbReference type="NCBI Taxonomy" id="2562237"/>
    <lineage>
        <taxon>Eukaryota</taxon>
        <taxon>Sar</taxon>
        <taxon>Alveolata</taxon>
        <taxon>Dinophyceae</taxon>
        <taxon>Suessiales</taxon>
        <taxon>Symbiodiniaceae</taxon>
        <taxon>Cladocopium</taxon>
    </lineage>
</organism>
<sequence length="106" mass="12096">TADPQPRVEEWYQPNPVPVNPATAPVQGISPMLGAMDPMYQQYQYQTAPQIPQMQPMQQGFSPQYQYPYYQQGQYAQYAGAAQPYGAQQLYQHQMQQAANRPPSQQ</sequence>
<gene>
    <name evidence="2" type="ORF">C1SCF055_LOCUS21237</name>
</gene>
<evidence type="ECO:0000313" key="2">
    <source>
        <dbReference type="EMBL" id="CAI3994600.1"/>
    </source>
</evidence>
<protein>
    <submittedName>
        <fullName evidence="2">Uncharacterized protein</fullName>
    </submittedName>
</protein>
<comment type="caution">
    <text evidence="2">The sequence shown here is derived from an EMBL/GenBank/DDBJ whole genome shotgun (WGS) entry which is preliminary data.</text>
</comment>
<feature type="non-terminal residue" evidence="2">
    <location>
        <position position="1"/>
    </location>
</feature>
<reference evidence="3 4" key="2">
    <citation type="submission" date="2024-05" db="EMBL/GenBank/DDBJ databases">
        <authorList>
            <person name="Chen Y."/>
            <person name="Shah S."/>
            <person name="Dougan E. K."/>
            <person name="Thang M."/>
            <person name="Chan C."/>
        </authorList>
    </citation>
    <scope>NUCLEOTIDE SEQUENCE [LARGE SCALE GENOMIC DNA]</scope>
</reference>
<proteinExistence type="predicted"/>
<accession>A0A9P1CND1</accession>
<dbReference type="Proteomes" id="UP001152797">
    <property type="component" value="Unassembled WGS sequence"/>
</dbReference>
<dbReference type="EMBL" id="CAMXCT010001973">
    <property type="protein sequence ID" value="CAI3994600.1"/>
    <property type="molecule type" value="Genomic_DNA"/>
</dbReference>
<dbReference type="EMBL" id="CAMXCT030001973">
    <property type="protein sequence ID" value="CAL4781912.1"/>
    <property type="molecule type" value="Genomic_DNA"/>
</dbReference>
<evidence type="ECO:0000313" key="3">
    <source>
        <dbReference type="EMBL" id="CAL4781912.1"/>
    </source>
</evidence>
<feature type="region of interest" description="Disordered" evidence="1">
    <location>
        <begin position="1"/>
        <end position="23"/>
    </location>
</feature>
<evidence type="ECO:0000313" key="4">
    <source>
        <dbReference type="Proteomes" id="UP001152797"/>
    </source>
</evidence>
<feature type="compositionally biased region" description="Basic and acidic residues" evidence="1">
    <location>
        <begin position="1"/>
        <end position="10"/>
    </location>
</feature>
<dbReference type="EMBL" id="CAMXCT020001973">
    <property type="protein sequence ID" value="CAL1147975.1"/>
    <property type="molecule type" value="Genomic_DNA"/>
</dbReference>
<name>A0A9P1CND1_9DINO</name>
<feature type="non-terminal residue" evidence="2">
    <location>
        <position position="106"/>
    </location>
</feature>
<reference evidence="2" key="1">
    <citation type="submission" date="2022-10" db="EMBL/GenBank/DDBJ databases">
        <authorList>
            <person name="Chen Y."/>
            <person name="Dougan E. K."/>
            <person name="Chan C."/>
            <person name="Rhodes N."/>
            <person name="Thang M."/>
        </authorList>
    </citation>
    <scope>NUCLEOTIDE SEQUENCE</scope>
</reference>
<evidence type="ECO:0000256" key="1">
    <source>
        <dbReference type="SAM" id="MobiDB-lite"/>
    </source>
</evidence>
<dbReference type="AlphaFoldDB" id="A0A9P1CND1"/>
<keyword evidence="4" id="KW-1185">Reference proteome</keyword>
<dbReference type="OrthoDB" id="413300at2759"/>